<comment type="caution">
    <text evidence="2">The sequence shown here is derived from an EMBL/GenBank/DDBJ whole genome shotgun (WGS) entry which is preliminary data.</text>
</comment>
<sequence>MSLDNPLPPTVAKVPPAVRLERDYDADQLQDDLRTLSEHRWSLQRSYADDGTITEAEIDWRCLSLRSAAGNLERTDPGGPGLVEHEDTIWRDKAPYLSQLLADIPAELRAVRLLSLGPGAKSWLHNDTKYGPAWGNARLHVPVTTCEGAKLFMEGTLHQWQPGEFWFGDFSRMHQVENTDTVPRVHMVIDALVSEELLELFPDHYLADLDRDDVLINKKRVPLAEDQLGAHAVSFPIPVSFPSWEEEDGEFLQPQEQADATITVVDGALVLTVAGKPTAKLIHIGDGEFRFAGWTDERTIAVTRSGDSATVTLRTRVGTTVRELDIAATPL</sequence>
<dbReference type="Pfam" id="PF05118">
    <property type="entry name" value="Asp_Arg_Hydrox"/>
    <property type="match status" value="1"/>
</dbReference>
<dbReference type="InterPro" id="IPR007803">
    <property type="entry name" value="Asp/Arg/Pro-Hydrxlase"/>
</dbReference>
<gene>
    <name evidence="2" type="ORF">Aglo03_04610</name>
</gene>
<dbReference type="Gene3D" id="2.60.120.330">
    <property type="entry name" value="B-lactam Antibiotic, Isopenicillin N Synthase, Chain"/>
    <property type="match status" value="1"/>
</dbReference>
<proteinExistence type="predicted"/>
<dbReference type="InterPro" id="IPR027443">
    <property type="entry name" value="IPNS-like_sf"/>
</dbReference>
<evidence type="ECO:0000313" key="3">
    <source>
        <dbReference type="Proteomes" id="UP001165042"/>
    </source>
</evidence>
<protein>
    <recommendedName>
        <fullName evidence="1">Aspartyl/asparaginy/proline hydroxylase domain-containing protein</fullName>
    </recommendedName>
</protein>
<name>A0A9W6V4V6_9PSEU</name>
<evidence type="ECO:0000313" key="2">
    <source>
        <dbReference type="EMBL" id="GLW89645.1"/>
    </source>
</evidence>
<dbReference type="EMBL" id="BSSD01000001">
    <property type="protein sequence ID" value="GLW89645.1"/>
    <property type="molecule type" value="Genomic_DNA"/>
</dbReference>
<organism evidence="2 3">
    <name type="scientific">Actinokineospora globicatena</name>
    <dbReference type="NCBI Taxonomy" id="103729"/>
    <lineage>
        <taxon>Bacteria</taxon>
        <taxon>Bacillati</taxon>
        <taxon>Actinomycetota</taxon>
        <taxon>Actinomycetes</taxon>
        <taxon>Pseudonocardiales</taxon>
        <taxon>Pseudonocardiaceae</taxon>
        <taxon>Actinokineospora</taxon>
    </lineage>
</organism>
<feature type="domain" description="Aspartyl/asparaginy/proline hydroxylase" evidence="1">
    <location>
        <begin position="27"/>
        <end position="191"/>
    </location>
</feature>
<dbReference type="Proteomes" id="UP001165042">
    <property type="component" value="Unassembled WGS sequence"/>
</dbReference>
<dbReference type="AlphaFoldDB" id="A0A9W6V4V6"/>
<evidence type="ECO:0000259" key="1">
    <source>
        <dbReference type="Pfam" id="PF05118"/>
    </source>
</evidence>
<dbReference type="RefSeq" id="WP_285607048.1">
    <property type="nucleotide sequence ID" value="NZ_BSSD01000001.1"/>
</dbReference>
<reference evidence="2" key="1">
    <citation type="submission" date="2023-02" db="EMBL/GenBank/DDBJ databases">
        <title>Actinokineospora globicatena NBRC 15670.</title>
        <authorList>
            <person name="Ichikawa N."/>
            <person name="Sato H."/>
            <person name="Tonouchi N."/>
        </authorList>
    </citation>
    <scope>NUCLEOTIDE SEQUENCE</scope>
    <source>
        <strain evidence="2">NBRC 15670</strain>
    </source>
</reference>
<accession>A0A9W6V4V6</accession>
<dbReference type="SUPFAM" id="SSF51197">
    <property type="entry name" value="Clavaminate synthase-like"/>
    <property type="match status" value="1"/>
</dbReference>
<keyword evidence="3" id="KW-1185">Reference proteome</keyword>